<name>A0A511NB11_DEIC1</name>
<keyword evidence="2" id="KW-0472">Membrane</keyword>
<dbReference type="OrthoDB" id="68454at2"/>
<sequence>MYGLVILLVIGSFVAPFFVVRKMKGCMKFIVGFGVWVLMLSLAGGVSVGINKQQQYTLRVMVKPAGSKVVVAGEKVNRTATGSNKFGNLNGGDYTITVSKPGYQSETVSVYLNEDHTEAVGLITLKEARIQAQKAAREAKAQAAREAKEEAARLRKANYSTLDFQTQCMSMIQEKLKAPSQADFSFNSDPYETTKGYEWVSYVDAPNSFGVKLRADFVCSFSWATNKISFVMQSR</sequence>
<dbReference type="InterPro" id="IPR013784">
    <property type="entry name" value="Carb-bd-like_fold"/>
</dbReference>
<dbReference type="Proteomes" id="UP000321306">
    <property type="component" value="Unassembled WGS sequence"/>
</dbReference>
<dbReference type="EMBL" id="BJXB01000053">
    <property type="protein sequence ID" value="GEM50019.1"/>
    <property type="molecule type" value="Genomic_DNA"/>
</dbReference>
<gene>
    <name evidence="4" type="ORF">DC3_56540</name>
</gene>
<proteinExistence type="predicted"/>
<dbReference type="RefSeq" id="WP_146891727.1">
    <property type="nucleotide sequence ID" value="NZ_BJXB01000053.1"/>
</dbReference>
<dbReference type="Pfam" id="PF08308">
    <property type="entry name" value="PEGA"/>
    <property type="match status" value="1"/>
</dbReference>
<accession>A0A511NB11</accession>
<keyword evidence="2" id="KW-1133">Transmembrane helix</keyword>
<keyword evidence="2" id="KW-0812">Transmembrane</keyword>
<keyword evidence="1" id="KW-0175">Coiled coil</keyword>
<evidence type="ECO:0000259" key="3">
    <source>
        <dbReference type="Pfam" id="PF08308"/>
    </source>
</evidence>
<comment type="caution">
    <text evidence="4">The sequence shown here is derived from an EMBL/GenBank/DDBJ whole genome shotgun (WGS) entry which is preliminary data.</text>
</comment>
<dbReference type="InterPro" id="IPR013229">
    <property type="entry name" value="PEGA"/>
</dbReference>
<feature type="domain" description="PEGA" evidence="3">
    <location>
        <begin position="56"/>
        <end position="117"/>
    </location>
</feature>
<dbReference type="SUPFAM" id="SSF49452">
    <property type="entry name" value="Starch-binding domain-like"/>
    <property type="match status" value="1"/>
</dbReference>
<evidence type="ECO:0000313" key="4">
    <source>
        <dbReference type="EMBL" id="GEM50019.1"/>
    </source>
</evidence>
<dbReference type="GO" id="GO:0030246">
    <property type="term" value="F:carbohydrate binding"/>
    <property type="evidence" value="ECO:0007669"/>
    <property type="project" value="InterPro"/>
</dbReference>
<dbReference type="AlphaFoldDB" id="A0A511NB11"/>
<feature type="coiled-coil region" evidence="1">
    <location>
        <begin position="122"/>
        <end position="157"/>
    </location>
</feature>
<feature type="transmembrane region" description="Helical" evidence="2">
    <location>
        <begin position="29"/>
        <end position="50"/>
    </location>
</feature>
<keyword evidence="5" id="KW-1185">Reference proteome</keyword>
<protein>
    <recommendedName>
        <fullName evidence="3">PEGA domain-containing protein</fullName>
    </recommendedName>
</protein>
<organism evidence="4 5">
    <name type="scientific">Deinococcus cellulosilyticus (strain DSM 18568 / NBRC 106333 / KACC 11606 / 5516J-15)</name>
    <dbReference type="NCBI Taxonomy" id="1223518"/>
    <lineage>
        <taxon>Bacteria</taxon>
        <taxon>Thermotogati</taxon>
        <taxon>Deinococcota</taxon>
        <taxon>Deinococci</taxon>
        <taxon>Deinococcales</taxon>
        <taxon>Deinococcaceae</taxon>
        <taxon>Deinococcus</taxon>
    </lineage>
</organism>
<evidence type="ECO:0000313" key="5">
    <source>
        <dbReference type="Proteomes" id="UP000321306"/>
    </source>
</evidence>
<reference evidence="4 5" key="1">
    <citation type="submission" date="2019-07" db="EMBL/GenBank/DDBJ databases">
        <title>Whole genome shotgun sequence of Deinococcus cellulosilyticus NBRC 106333.</title>
        <authorList>
            <person name="Hosoyama A."/>
            <person name="Uohara A."/>
            <person name="Ohji S."/>
            <person name="Ichikawa N."/>
        </authorList>
    </citation>
    <scope>NUCLEOTIDE SEQUENCE [LARGE SCALE GENOMIC DNA]</scope>
    <source>
        <strain evidence="4 5">NBRC 106333</strain>
    </source>
</reference>
<dbReference type="Gene3D" id="2.60.40.1120">
    <property type="entry name" value="Carboxypeptidase-like, regulatory domain"/>
    <property type="match status" value="1"/>
</dbReference>
<evidence type="ECO:0000256" key="1">
    <source>
        <dbReference type="SAM" id="Coils"/>
    </source>
</evidence>
<evidence type="ECO:0000256" key="2">
    <source>
        <dbReference type="SAM" id="Phobius"/>
    </source>
</evidence>